<keyword evidence="3" id="KW-1185">Reference proteome</keyword>
<protein>
    <submittedName>
        <fullName evidence="2">Uncharacterized protein</fullName>
    </submittedName>
</protein>
<evidence type="ECO:0000313" key="2">
    <source>
        <dbReference type="EMBL" id="KAL0007312.1"/>
    </source>
</evidence>
<evidence type="ECO:0000256" key="1">
    <source>
        <dbReference type="SAM" id="MobiDB-lite"/>
    </source>
</evidence>
<sequence>MSLQSSRGKEPMIDLTSSPVTKRTRQSMGDFDNKRFKTLLDSQSFFNNFKNASTVVERIVRGKDFVITPDYLAKILHINHSKNVDISSYNDRLSPVAEILDTLGADHEVSSTGTSIRIAKFGPEMKTLTLIMFFNLYPLSNTGFITSEEHNSYVI</sequence>
<name>A0AAW2D9N9_9ROSI</name>
<reference evidence="2 3" key="1">
    <citation type="submission" date="2024-01" db="EMBL/GenBank/DDBJ databases">
        <title>A telomere-to-telomere, gap-free genome of sweet tea (Lithocarpus litseifolius).</title>
        <authorList>
            <person name="Zhou J."/>
        </authorList>
    </citation>
    <scope>NUCLEOTIDE SEQUENCE [LARGE SCALE GENOMIC DNA]</scope>
    <source>
        <strain evidence="2">Zhou-2022a</strain>
        <tissue evidence="2">Leaf</tissue>
    </source>
</reference>
<organism evidence="2 3">
    <name type="scientific">Lithocarpus litseifolius</name>
    <dbReference type="NCBI Taxonomy" id="425828"/>
    <lineage>
        <taxon>Eukaryota</taxon>
        <taxon>Viridiplantae</taxon>
        <taxon>Streptophyta</taxon>
        <taxon>Embryophyta</taxon>
        <taxon>Tracheophyta</taxon>
        <taxon>Spermatophyta</taxon>
        <taxon>Magnoliopsida</taxon>
        <taxon>eudicotyledons</taxon>
        <taxon>Gunneridae</taxon>
        <taxon>Pentapetalae</taxon>
        <taxon>rosids</taxon>
        <taxon>fabids</taxon>
        <taxon>Fagales</taxon>
        <taxon>Fagaceae</taxon>
        <taxon>Lithocarpus</taxon>
    </lineage>
</organism>
<dbReference type="AlphaFoldDB" id="A0AAW2D9N9"/>
<dbReference type="Proteomes" id="UP001459277">
    <property type="component" value="Unassembled WGS sequence"/>
</dbReference>
<dbReference type="EMBL" id="JAZDWU010000003">
    <property type="protein sequence ID" value="KAL0007312.1"/>
    <property type="molecule type" value="Genomic_DNA"/>
</dbReference>
<evidence type="ECO:0000313" key="3">
    <source>
        <dbReference type="Proteomes" id="UP001459277"/>
    </source>
</evidence>
<feature type="region of interest" description="Disordered" evidence="1">
    <location>
        <begin position="1"/>
        <end position="26"/>
    </location>
</feature>
<accession>A0AAW2D9N9</accession>
<proteinExistence type="predicted"/>
<gene>
    <name evidence="2" type="ORF">SO802_008814</name>
</gene>
<comment type="caution">
    <text evidence="2">The sequence shown here is derived from an EMBL/GenBank/DDBJ whole genome shotgun (WGS) entry which is preliminary data.</text>
</comment>